<reference evidence="1 2" key="2">
    <citation type="journal article" date="2012" name="J. Bacteriol.">
        <title>Genome Sequences of Burkholderia sp. Strains CCGE1002 and H160, Isolated from Legume Nodules in Mexico and Brazil.</title>
        <authorList>
            <person name="Ormeno-Orrillo E."/>
            <person name="Rogel M.A."/>
            <person name="Chueire L.M."/>
            <person name="Tiedje J.M."/>
            <person name="Martinez-Romero E."/>
            <person name="Hungria M."/>
        </authorList>
    </citation>
    <scope>NUCLEOTIDE SEQUENCE [LARGE SCALE GENOMIC DNA]</scope>
    <source>
        <strain evidence="1 2">CCGE1002</strain>
    </source>
</reference>
<protein>
    <submittedName>
        <fullName evidence="1">Uncharacterized protein</fullName>
    </submittedName>
</protein>
<dbReference type="Proteomes" id="UP000002190">
    <property type="component" value="Chromosome 2"/>
</dbReference>
<reference evidence="2" key="1">
    <citation type="submission" date="2010-04" db="EMBL/GenBank/DDBJ databases">
        <title>Complete sequence of chromosome 2 of Burkholderia sp. CCGE1002.</title>
        <authorList>
            <consortium name="US DOE Joint Genome Institute"/>
            <person name="Lucas S."/>
            <person name="Copeland A."/>
            <person name="Lapidus A."/>
            <person name="Cheng J.-F."/>
            <person name="Bruce D."/>
            <person name="Goodwin L."/>
            <person name="Pitluck S."/>
            <person name="Chertkov O."/>
            <person name="Detter J.C."/>
            <person name="Han C."/>
            <person name="Tapia R."/>
            <person name="Land M."/>
            <person name="Hauser L."/>
            <person name="Kyrpides N."/>
            <person name="Ovchinnikova G."/>
            <person name="Martinez-Romero E."/>
            <person name="Hernandez M.A.R."/>
            <person name="Tiedje J.M."/>
            <person name="Woyke T."/>
        </authorList>
    </citation>
    <scope>NUCLEOTIDE SEQUENCE [LARGE SCALE GENOMIC DNA]</scope>
    <source>
        <strain evidence="2">CCGE1002</strain>
    </source>
</reference>
<gene>
    <name evidence="1" type="ordered locus">BC1002_5372</name>
</gene>
<evidence type="ECO:0000313" key="1">
    <source>
        <dbReference type="EMBL" id="ADG19306.1"/>
    </source>
</evidence>
<accession>D5WFF2</accession>
<dbReference type="KEGG" id="bge:BC1002_5372"/>
<name>D5WFF2_PARAM</name>
<dbReference type="EMBL" id="CP002014">
    <property type="protein sequence ID" value="ADG19306.1"/>
    <property type="molecule type" value="Genomic_DNA"/>
</dbReference>
<sequence>MVADPHCQYSGWKGCKHVGTLGDFVPLDNPVFSEWAPETFGWLPPSLERNDEPAINE</sequence>
<dbReference type="AlphaFoldDB" id="D5WFF2"/>
<evidence type="ECO:0000313" key="2">
    <source>
        <dbReference type="Proteomes" id="UP000002190"/>
    </source>
</evidence>
<proteinExistence type="predicted"/>
<dbReference type="HOGENOM" id="CLU_2987890_0_0_4"/>
<organism evidence="1 2">
    <name type="scientific">Paraburkholderia atlantica</name>
    <dbReference type="NCBI Taxonomy" id="2654982"/>
    <lineage>
        <taxon>Bacteria</taxon>
        <taxon>Pseudomonadati</taxon>
        <taxon>Pseudomonadota</taxon>
        <taxon>Betaproteobacteria</taxon>
        <taxon>Burkholderiales</taxon>
        <taxon>Burkholderiaceae</taxon>
        <taxon>Paraburkholderia</taxon>
    </lineage>
</organism>